<dbReference type="InterPro" id="IPR035992">
    <property type="entry name" value="Ricin_B-like_lectins"/>
</dbReference>
<dbReference type="Gene3D" id="2.80.10.50">
    <property type="match status" value="3"/>
</dbReference>
<dbReference type="Pfam" id="PF14200">
    <property type="entry name" value="RicinB_lectin_2"/>
    <property type="match status" value="2"/>
</dbReference>
<gene>
    <name evidence="5" type="ORF">NDI89_16285</name>
</gene>
<dbReference type="Proteomes" id="UP001154061">
    <property type="component" value="Unassembled WGS sequence"/>
</dbReference>
<evidence type="ECO:0000313" key="5">
    <source>
        <dbReference type="EMBL" id="MDF9747146.1"/>
    </source>
</evidence>
<comment type="caution">
    <text evidence="5">The sequence shown here is derived from an EMBL/GenBank/DDBJ whole genome shotgun (WGS) entry which is preliminary data.</text>
</comment>
<keyword evidence="1" id="KW-0479">Metal-binding</keyword>
<dbReference type="CDD" id="cd00161">
    <property type="entry name" value="beta-trefoil_Ricin-like"/>
    <property type="match status" value="1"/>
</dbReference>
<evidence type="ECO:0000259" key="4">
    <source>
        <dbReference type="SMART" id="SM00458"/>
    </source>
</evidence>
<dbReference type="SUPFAM" id="SSF50370">
    <property type="entry name" value="Ricin B-like lectins"/>
    <property type="match status" value="1"/>
</dbReference>
<dbReference type="RefSeq" id="WP_277522949.1">
    <property type="nucleotide sequence ID" value="NZ_JAMQOT010000005.1"/>
</dbReference>
<organism evidence="5 6">
    <name type="scientific">Natrinema salsiterrestre</name>
    <dbReference type="NCBI Taxonomy" id="2950540"/>
    <lineage>
        <taxon>Archaea</taxon>
        <taxon>Methanobacteriati</taxon>
        <taxon>Methanobacteriota</taxon>
        <taxon>Stenosarchaea group</taxon>
        <taxon>Halobacteria</taxon>
        <taxon>Halobacteriales</taxon>
        <taxon>Natrialbaceae</taxon>
        <taxon>Natrinema</taxon>
    </lineage>
</organism>
<dbReference type="PROSITE" id="PS50231">
    <property type="entry name" value="RICIN_B_LECTIN"/>
    <property type="match status" value="1"/>
</dbReference>
<dbReference type="SMART" id="SM00458">
    <property type="entry name" value="RICIN"/>
    <property type="match status" value="1"/>
</dbReference>
<protein>
    <submittedName>
        <fullName evidence="5">RICIN domain-containing protein</fullName>
    </submittedName>
</protein>
<feature type="domain" description="Ricin B lectin" evidence="4">
    <location>
        <begin position="3"/>
        <end position="141"/>
    </location>
</feature>
<dbReference type="AlphaFoldDB" id="A0A9Q4L8G0"/>
<keyword evidence="2" id="KW-0325">Glycoprotein</keyword>
<sequence length="526" mass="57003">MAGETYRIEAAHSGLVLDVEGGSTANGGAVQQWGWWRGENQKWHVQRVGDGDEYRLINDYTGKALTIDGGTDGHGAAVEQWDWLDRPRQRFRIEHVTGDRYRIENVGSGLVLDVTGGSTNHGASLQQWGWGNSANQHFRFTEVSDGGDDSGSAAEPESHFAPDDGFATAAEWLDDDTRVIRVTELTREALAAAVNASGPRVVVFEVGGVIDLEEQWLTVENDKLFLAGQTAPSPGITLVRGQFSIGANDCIVQHIRSKPGDAGNERDWTPDAINTGHGTSNNVIDHCTATWSVDEVMSVGYRTDRTTLSNNLIAEGLHDASGPYPHSAGTLVGDDATDVALLGNVWAQSDNRQPRLKSGTRSVAVNNVIAAGNEVTNLDDDAVADIVGNTYRRTPYSSEDYVIQHGRAYLADNTSDVNAPLTGDVTELESRPLWPDSLDALPNRYVLDHAVVNAGARPADRTPHDRRLIDDVQQQSGAIIDSQEEVGGYPTLEETAHSLSVPDTGLREWLAQWARAVEDPYAEPPV</sequence>
<feature type="region of interest" description="Disordered" evidence="3">
    <location>
        <begin position="141"/>
        <end position="161"/>
    </location>
</feature>
<name>A0A9Q4L8G0_9EURY</name>
<dbReference type="InterPro" id="IPR000772">
    <property type="entry name" value="Ricin_B_lectin"/>
</dbReference>
<reference evidence="5" key="1">
    <citation type="submission" date="2022-06" db="EMBL/GenBank/DDBJ databases">
        <title>Natrinema sp. a new haloarchaeum isolate from saline soil.</title>
        <authorList>
            <person name="Strakova D."/>
            <person name="Galisteo C."/>
            <person name="Sanchez-Porro C."/>
            <person name="Ventosa A."/>
        </authorList>
    </citation>
    <scope>NUCLEOTIDE SEQUENCE</scope>
    <source>
        <strain evidence="5">S1CR25-10</strain>
    </source>
</reference>
<dbReference type="InterPro" id="IPR011050">
    <property type="entry name" value="Pectin_lyase_fold/virulence"/>
</dbReference>
<dbReference type="EMBL" id="JAMQOT010000005">
    <property type="protein sequence ID" value="MDF9747146.1"/>
    <property type="molecule type" value="Genomic_DNA"/>
</dbReference>
<dbReference type="PANTHER" id="PTHR42970:SF1">
    <property type="entry name" value="PECTATE LYASE C-RELATED"/>
    <property type="match status" value="1"/>
</dbReference>
<dbReference type="InterPro" id="IPR012334">
    <property type="entry name" value="Pectin_lyas_fold"/>
</dbReference>
<evidence type="ECO:0000256" key="3">
    <source>
        <dbReference type="SAM" id="MobiDB-lite"/>
    </source>
</evidence>
<dbReference type="Gene3D" id="2.160.20.10">
    <property type="entry name" value="Single-stranded right-handed beta-helix, Pectin lyase-like"/>
    <property type="match status" value="1"/>
</dbReference>
<evidence type="ECO:0000256" key="2">
    <source>
        <dbReference type="ARBA" id="ARBA00023180"/>
    </source>
</evidence>
<evidence type="ECO:0000313" key="6">
    <source>
        <dbReference type="Proteomes" id="UP001154061"/>
    </source>
</evidence>
<keyword evidence="6" id="KW-1185">Reference proteome</keyword>
<proteinExistence type="predicted"/>
<accession>A0A9Q4L8G0</accession>
<dbReference type="GO" id="GO:0046872">
    <property type="term" value="F:metal ion binding"/>
    <property type="evidence" value="ECO:0007669"/>
    <property type="project" value="UniProtKB-KW"/>
</dbReference>
<dbReference type="InterPro" id="IPR052063">
    <property type="entry name" value="Polysaccharide_Lyase_1"/>
</dbReference>
<dbReference type="PANTHER" id="PTHR42970">
    <property type="entry name" value="PECTATE LYASE C-RELATED"/>
    <property type="match status" value="1"/>
</dbReference>
<dbReference type="SUPFAM" id="SSF51126">
    <property type="entry name" value="Pectin lyase-like"/>
    <property type="match status" value="1"/>
</dbReference>
<evidence type="ECO:0000256" key="1">
    <source>
        <dbReference type="ARBA" id="ARBA00022723"/>
    </source>
</evidence>